<proteinExistence type="predicted"/>
<evidence type="ECO:0000313" key="2">
    <source>
        <dbReference type="EMBL" id="BDD87879.1"/>
    </source>
</evidence>
<dbReference type="Proteomes" id="UP000830055">
    <property type="component" value="Chromosome"/>
</dbReference>
<reference evidence="2 3" key="1">
    <citation type="submission" date="2022-01" db="EMBL/GenBank/DDBJ databases">
        <title>Desulfofustis limnae sp. nov., a novel mesophilic sulfate-reducing bacterium isolated from marsh soil.</title>
        <authorList>
            <person name="Watanabe M."/>
            <person name="Takahashi A."/>
            <person name="Kojima H."/>
            <person name="Fukui M."/>
        </authorList>
    </citation>
    <scope>NUCLEOTIDE SEQUENCE [LARGE SCALE GENOMIC DNA]</scope>
    <source>
        <strain evidence="2 3">PPLL</strain>
    </source>
</reference>
<feature type="region of interest" description="Disordered" evidence="1">
    <location>
        <begin position="1"/>
        <end position="65"/>
    </location>
</feature>
<keyword evidence="3" id="KW-1185">Reference proteome</keyword>
<accession>A0ABM7WA59</accession>
<organism evidence="2 3">
    <name type="scientific">Desulfofustis limnaeus</name>
    <dbReference type="NCBI Taxonomy" id="2740163"/>
    <lineage>
        <taxon>Bacteria</taxon>
        <taxon>Pseudomonadati</taxon>
        <taxon>Thermodesulfobacteriota</taxon>
        <taxon>Desulfobulbia</taxon>
        <taxon>Desulfobulbales</taxon>
        <taxon>Desulfocapsaceae</taxon>
        <taxon>Desulfofustis</taxon>
    </lineage>
</organism>
<protein>
    <submittedName>
        <fullName evidence="2">Uncharacterized protein</fullName>
    </submittedName>
</protein>
<evidence type="ECO:0000256" key="1">
    <source>
        <dbReference type="SAM" id="MobiDB-lite"/>
    </source>
</evidence>
<sequence>MDGLSVSRGVTAKEPKSSVWKRCPSPGSLPVTQKSTLNLDEPENIGVTASTGGLLPWKKEDPGQG</sequence>
<evidence type="ECO:0000313" key="3">
    <source>
        <dbReference type="Proteomes" id="UP000830055"/>
    </source>
</evidence>
<name>A0ABM7WA59_9BACT</name>
<dbReference type="EMBL" id="AP025516">
    <property type="protein sequence ID" value="BDD87879.1"/>
    <property type="molecule type" value="Genomic_DNA"/>
</dbReference>
<gene>
    <name evidence="2" type="ORF">DPPLL_22440</name>
</gene>